<dbReference type="EMBL" id="SRPY01001348">
    <property type="protein sequence ID" value="KAG5913381.1"/>
    <property type="molecule type" value="Genomic_DNA"/>
</dbReference>
<evidence type="ECO:0000313" key="2">
    <source>
        <dbReference type="Proteomes" id="UP000811619"/>
    </source>
</evidence>
<dbReference type="OrthoDB" id="539398at2759"/>
<organism evidence="1 2">
    <name type="scientific">Claviceps africana</name>
    <dbReference type="NCBI Taxonomy" id="83212"/>
    <lineage>
        <taxon>Eukaryota</taxon>
        <taxon>Fungi</taxon>
        <taxon>Dikarya</taxon>
        <taxon>Ascomycota</taxon>
        <taxon>Pezizomycotina</taxon>
        <taxon>Sordariomycetes</taxon>
        <taxon>Hypocreomycetidae</taxon>
        <taxon>Hypocreales</taxon>
        <taxon>Clavicipitaceae</taxon>
        <taxon>Claviceps</taxon>
    </lineage>
</organism>
<dbReference type="AlphaFoldDB" id="A0A8K0IZQ2"/>
<dbReference type="Proteomes" id="UP000811619">
    <property type="component" value="Unassembled WGS sequence"/>
</dbReference>
<evidence type="ECO:0000313" key="1">
    <source>
        <dbReference type="EMBL" id="KAG5913381.1"/>
    </source>
</evidence>
<name>A0A8K0IZQ2_9HYPO</name>
<accession>A0A8K0IZQ2</accession>
<proteinExistence type="predicted"/>
<keyword evidence="2" id="KW-1185">Reference proteome</keyword>
<dbReference type="InterPro" id="IPR012349">
    <property type="entry name" value="Split_barrel_FMN-bd"/>
</dbReference>
<comment type="caution">
    <text evidence="1">The sequence shown here is derived from an EMBL/GenBank/DDBJ whole genome shotgun (WGS) entry which is preliminary data.</text>
</comment>
<dbReference type="PANTHER" id="PTHR39336:SF3">
    <property type="entry name" value="PYRIDOXAMINE PHOSPHATE OXIDASE"/>
    <property type="match status" value="1"/>
</dbReference>
<dbReference type="PANTHER" id="PTHR39336">
    <property type="entry name" value="PYRIDOXAMINE PHOSPHATE OXIDASE FAMILY PROTEIN (AFU_ORTHOLOGUE AFUA_6G11440)"/>
    <property type="match status" value="1"/>
</dbReference>
<gene>
    <name evidence="1" type="ORF">E4U42_001223</name>
</gene>
<feature type="non-terminal residue" evidence="1">
    <location>
        <position position="150"/>
    </location>
</feature>
<dbReference type="SUPFAM" id="SSF50475">
    <property type="entry name" value="FMN-binding split barrel"/>
    <property type="match status" value="1"/>
</dbReference>
<reference evidence="1" key="1">
    <citation type="journal article" date="2020" name="bioRxiv">
        <title>Whole genome comparisons of ergot fungi reveals the divergence and evolution of species within the genus Claviceps are the result of varying mechanisms driving genome evolution and host range expansion.</title>
        <authorList>
            <person name="Wyka S.A."/>
            <person name="Mondo S.J."/>
            <person name="Liu M."/>
            <person name="Dettman J."/>
            <person name="Nalam V."/>
            <person name="Broders K.D."/>
        </authorList>
    </citation>
    <scope>NUCLEOTIDE SEQUENCE</scope>
    <source>
        <strain evidence="1">CCC 489</strain>
    </source>
</reference>
<protein>
    <recommendedName>
        <fullName evidence="3">Pyridoxamine 5'-phosphate oxidase putative domain-containing protein</fullName>
    </recommendedName>
</protein>
<dbReference type="Gene3D" id="2.30.110.10">
    <property type="entry name" value="Electron Transport, Fmn-binding Protein, Chain A"/>
    <property type="match status" value="1"/>
</dbReference>
<sequence>MKLYPTLPPDLAAWAQRQPFFLTATAGTHTRHINVSPKGLSTTHFAVLSPTQCAYIDRTGSGCETIAHVYDNGRLCLMFMSLGPAPRILRLFCAATVVEHDDARFGTLVRRIGARGGRDVFEAARAVIVADVWEVQTSCGFGVPRVKRAL</sequence>
<evidence type="ECO:0008006" key="3">
    <source>
        <dbReference type="Google" id="ProtNLM"/>
    </source>
</evidence>